<gene>
    <name evidence="1" type="ORF">AMECASPLE_013686</name>
</gene>
<dbReference type="EMBL" id="JAHRIP010066737">
    <property type="protein sequence ID" value="MEQ2306993.1"/>
    <property type="molecule type" value="Genomic_DNA"/>
</dbReference>
<protein>
    <submittedName>
        <fullName evidence="1">Uncharacterized protein</fullName>
    </submittedName>
</protein>
<reference evidence="1 2" key="1">
    <citation type="submission" date="2021-06" db="EMBL/GenBank/DDBJ databases">
        <authorList>
            <person name="Palmer J.M."/>
        </authorList>
    </citation>
    <scope>NUCLEOTIDE SEQUENCE [LARGE SCALE GENOMIC DNA]</scope>
    <source>
        <strain evidence="1 2">AS_MEX2019</strain>
        <tissue evidence="1">Muscle</tissue>
    </source>
</reference>
<organism evidence="1 2">
    <name type="scientific">Ameca splendens</name>
    <dbReference type="NCBI Taxonomy" id="208324"/>
    <lineage>
        <taxon>Eukaryota</taxon>
        <taxon>Metazoa</taxon>
        <taxon>Chordata</taxon>
        <taxon>Craniata</taxon>
        <taxon>Vertebrata</taxon>
        <taxon>Euteleostomi</taxon>
        <taxon>Actinopterygii</taxon>
        <taxon>Neopterygii</taxon>
        <taxon>Teleostei</taxon>
        <taxon>Neoteleostei</taxon>
        <taxon>Acanthomorphata</taxon>
        <taxon>Ovalentaria</taxon>
        <taxon>Atherinomorphae</taxon>
        <taxon>Cyprinodontiformes</taxon>
        <taxon>Goodeidae</taxon>
        <taxon>Ameca</taxon>
    </lineage>
</organism>
<proteinExistence type="predicted"/>
<sequence>MLKLSKHVNQSVLSSFSSLRLNTSLCRGMFKTLNGQVVQQKRNNKIMSPHEECYVTPAHLSHCGNTTINRLQTSCSTSATHRLGRCHLFAHKILYVYVRRQTSARITSSLLQHFIYY</sequence>
<name>A0ABV0ZNU3_9TELE</name>
<keyword evidence="2" id="KW-1185">Reference proteome</keyword>
<evidence type="ECO:0000313" key="1">
    <source>
        <dbReference type="EMBL" id="MEQ2306993.1"/>
    </source>
</evidence>
<accession>A0ABV0ZNU3</accession>
<evidence type="ECO:0000313" key="2">
    <source>
        <dbReference type="Proteomes" id="UP001469553"/>
    </source>
</evidence>
<dbReference type="Proteomes" id="UP001469553">
    <property type="component" value="Unassembled WGS sequence"/>
</dbReference>
<comment type="caution">
    <text evidence="1">The sequence shown here is derived from an EMBL/GenBank/DDBJ whole genome shotgun (WGS) entry which is preliminary data.</text>
</comment>